<dbReference type="SMART" id="SM00825">
    <property type="entry name" value="PKS_KS"/>
    <property type="match status" value="1"/>
</dbReference>
<dbReference type="PROSITE" id="PS52019">
    <property type="entry name" value="PKS_MFAS_DH"/>
    <property type="match status" value="1"/>
</dbReference>
<dbReference type="InterPro" id="IPR014031">
    <property type="entry name" value="Ketoacyl_synth_C"/>
</dbReference>
<dbReference type="SUPFAM" id="SSF53901">
    <property type="entry name" value="Thiolase-like"/>
    <property type="match status" value="1"/>
</dbReference>
<dbReference type="SUPFAM" id="SSF51735">
    <property type="entry name" value="NAD(P)-binding Rossmann-fold domains"/>
    <property type="match status" value="2"/>
</dbReference>
<dbReference type="SMART" id="SM00823">
    <property type="entry name" value="PKS_PP"/>
    <property type="match status" value="1"/>
</dbReference>
<dbReference type="PROSITE" id="PS50075">
    <property type="entry name" value="CARRIER"/>
    <property type="match status" value="1"/>
</dbReference>
<evidence type="ECO:0000313" key="11">
    <source>
        <dbReference type="EMBL" id="VUC20458.1"/>
    </source>
</evidence>
<evidence type="ECO:0000259" key="9">
    <source>
        <dbReference type="PROSITE" id="PS52004"/>
    </source>
</evidence>
<dbReference type="CDD" id="cd00833">
    <property type="entry name" value="PKS"/>
    <property type="match status" value="1"/>
</dbReference>
<dbReference type="InterPro" id="IPR020807">
    <property type="entry name" value="PKS_DH"/>
</dbReference>
<dbReference type="Pfam" id="PF00109">
    <property type="entry name" value="ketoacyl-synt"/>
    <property type="match status" value="1"/>
</dbReference>
<dbReference type="Gene3D" id="3.10.129.110">
    <property type="entry name" value="Polyketide synthase dehydratase"/>
    <property type="match status" value="1"/>
</dbReference>
<dbReference type="Gene3D" id="3.40.366.10">
    <property type="entry name" value="Malonyl-Coenzyme A Acyl Carrier Protein, domain 2"/>
    <property type="match status" value="1"/>
</dbReference>
<dbReference type="InterPro" id="IPR032821">
    <property type="entry name" value="PKS_assoc"/>
</dbReference>
<dbReference type="SMART" id="SM00829">
    <property type="entry name" value="PKS_ER"/>
    <property type="match status" value="1"/>
</dbReference>
<feature type="domain" description="PKS/mFAS DH" evidence="10">
    <location>
        <begin position="931"/>
        <end position="1237"/>
    </location>
</feature>
<feature type="region of interest" description="Disordered" evidence="7">
    <location>
        <begin position="52"/>
        <end position="72"/>
    </location>
</feature>
<dbReference type="InterPro" id="IPR020841">
    <property type="entry name" value="PKS_Beta-ketoAc_synthase_dom"/>
</dbReference>
<keyword evidence="12" id="KW-1185">Reference proteome</keyword>
<name>A0ABY6TQR0_BIOOC</name>
<dbReference type="Gene3D" id="3.40.47.10">
    <property type="match status" value="1"/>
</dbReference>
<dbReference type="PANTHER" id="PTHR43775:SF22">
    <property type="entry name" value="SYNTHASE, PUTATIVE (JCVI)-RELATED"/>
    <property type="match status" value="1"/>
</dbReference>
<dbReference type="SMART" id="SM00826">
    <property type="entry name" value="PKS_DH"/>
    <property type="match status" value="1"/>
</dbReference>
<dbReference type="InterPro" id="IPR042104">
    <property type="entry name" value="PKS_dehydratase_sf"/>
</dbReference>
<gene>
    <name evidence="11" type="ORF">CLO192961_LOCUS22773</name>
</gene>
<dbReference type="SUPFAM" id="SSF52151">
    <property type="entry name" value="FabD/lysophospholipase-like"/>
    <property type="match status" value="1"/>
</dbReference>
<keyword evidence="1" id="KW-0596">Phosphopantetheine</keyword>
<dbReference type="SUPFAM" id="SSF47336">
    <property type="entry name" value="ACP-like"/>
    <property type="match status" value="1"/>
</dbReference>
<proteinExistence type="predicted"/>
<evidence type="ECO:0000256" key="5">
    <source>
        <dbReference type="ARBA" id="ARBA00023268"/>
    </source>
</evidence>
<evidence type="ECO:0000256" key="1">
    <source>
        <dbReference type="ARBA" id="ARBA00022450"/>
    </source>
</evidence>
<dbReference type="InterPro" id="IPR049900">
    <property type="entry name" value="PKS_mFAS_DH"/>
</dbReference>
<evidence type="ECO:0000256" key="7">
    <source>
        <dbReference type="SAM" id="MobiDB-lite"/>
    </source>
</evidence>
<evidence type="ECO:0000313" key="12">
    <source>
        <dbReference type="Proteomes" id="UP000766486"/>
    </source>
</evidence>
<dbReference type="Pfam" id="PF21089">
    <property type="entry name" value="PKS_DH_N"/>
    <property type="match status" value="1"/>
</dbReference>
<keyword evidence="4" id="KW-0560">Oxidoreductase</keyword>
<dbReference type="InterPro" id="IPR036291">
    <property type="entry name" value="NAD(P)-bd_dom_sf"/>
</dbReference>
<dbReference type="Proteomes" id="UP000766486">
    <property type="component" value="Unassembled WGS sequence"/>
</dbReference>
<keyword evidence="2" id="KW-0597">Phosphoprotein</keyword>
<organism evidence="11 12">
    <name type="scientific">Bionectria ochroleuca</name>
    <name type="common">Gliocladium roseum</name>
    <dbReference type="NCBI Taxonomy" id="29856"/>
    <lineage>
        <taxon>Eukaryota</taxon>
        <taxon>Fungi</taxon>
        <taxon>Dikarya</taxon>
        <taxon>Ascomycota</taxon>
        <taxon>Pezizomycotina</taxon>
        <taxon>Sordariomycetes</taxon>
        <taxon>Hypocreomycetidae</taxon>
        <taxon>Hypocreales</taxon>
        <taxon>Bionectriaceae</taxon>
        <taxon>Clonostachys</taxon>
    </lineage>
</organism>
<feature type="active site" description="Proton donor; for dehydratase activity" evidence="6">
    <location>
        <position position="1148"/>
    </location>
</feature>
<dbReference type="PROSITE" id="PS52004">
    <property type="entry name" value="KS3_2"/>
    <property type="match status" value="1"/>
</dbReference>
<dbReference type="InterPro" id="IPR011032">
    <property type="entry name" value="GroES-like_sf"/>
</dbReference>
<dbReference type="InterPro" id="IPR049552">
    <property type="entry name" value="PKS_DH_N"/>
</dbReference>
<comment type="caution">
    <text evidence="11">The sequence shown here is derived from an EMBL/GenBank/DDBJ whole genome shotgun (WGS) entry which is preliminary data.</text>
</comment>
<feature type="active site" description="Proton acceptor; for dehydratase activity" evidence="6">
    <location>
        <position position="963"/>
    </location>
</feature>
<dbReference type="InterPro" id="IPR016039">
    <property type="entry name" value="Thiolase-like"/>
</dbReference>
<dbReference type="InterPro" id="IPR014030">
    <property type="entry name" value="Ketoacyl_synth_N"/>
</dbReference>
<dbReference type="InterPro" id="IPR009081">
    <property type="entry name" value="PP-bd_ACP"/>
</dbReference>
<dbReference type="InterPro" id="IPR057326">
    <property type="entry name" value="KR_dom"/>
</dbReference>
<dbReference type="InterPro" id="IPR016036">
    <property type="entry name" value="Malonyl_transacylase_ACP-bd"/>
</dbReference>
<dbReference type="Gene3D" id="1.10.1200.10">
    <property type="entry name" value="ACP-like"/>
    <property type="match status" value="1"/>
</dbReference>
<evidence type="ECO:0000259" key="8">
    <source>
        <dbReference type="PROSITE" id="PS50075"/>
    </source>
</evidence>
<dbReference type="SUPFAM" id="SSF50129">
    <property type="entry name" value="GroES-like"/>
    <property type="match status" value="1"/>
</dbReference>
<dbReference type="InterPro" id="IPR014043">
    <property type="entry name" value="Acyl_transferase_dom"/>
</dbReference>
<evidence type="ECO:0000256" key="4">
    <source>
        <dbReference type="ARBA" id="ARBA00023002"/>
    </source>
</evidence>
<dbReference type="Pfam" id="PF14765">
    <property type="entry name" value="PS-DH"/>
    <property type="match status" value="1"/>
</dbReference>
<reference evidence="11 12" key="1">
    <citation type="submission" date="2019-06" db="EMBL/GenBank/DDBJ databases">
        <authorList>
            <person name="Broberg M."/>
        </authorList>
    </citation>
    <scope>NUCLEOTIDE SEQUENCE [LARGE SCALE GENOMIC DNA]</scope>
</reference>
<evidence type="ECO:0000259" key="10">
    <source>
        <dbReference type="PROSITE" id="PS52019"/>
    </source>
</evidence>
<keyword evidence="3" id="KW-0808">Transferase</keyword>
<dbReference type="InterPro" id="IPR013968">
    <property type="entry name" value="PKS_KR"/>
</dbReference>
<evidence type="ECO:0008006" key="13">
    <source>
        <dbReference type="Google" id="ProtNLM"/>
    </source>
</evidence>
<dbReference type="InterPro" id="IPR001227">
    <property type="entry name" value="Ac_transferase_dom_sf"/>
</dbReference>
<dbReference type="InterPro" id="IPR016035">
    <property type="entry name" value="Acyl_Trfase/lysoPLipase"/>
</dbReference>
<feature type="region of interest" description="N-terminal hotdog fold" evidence="6">
    <location>
        <begin position="931"/>
        <end position="1062"/>
    </location>
</feature>
<evidence type="ECO:0000256" key="6">
    <source>
        <dbReference type="PROSITE-ProRule" id="PRU01363"/>
    </source>
</evidence>
<dbReference type="Pfam" id="PF08659">
    <property type="entry name" value="KR"/>
    <property type="match status" value="1"/>
</dbReference>
<dbReference type="Pfam" id="PF16197">
    <property type="entry name" value="KAsynt_C_assoc"/>
    <property type="match status" value="1"/>
</dbReference>
<dbReference type="Gene3D" id="3.90.180.10">
    <property type="entry name" value="Medium-chain alcohol dehydrogenases, catalytic domain"/>
    <property type="match status" value="1"/>
</dbReference>
<dbReference type="Pfam" id="PF02801">
    <property type="entry name" value="Ketoacyl-synt_C"/>
    <property type="match status" value="1"/>
</dbReference>
<sequence>MNGKNQGEDPITPLAVVGISFRLPGGANDPNKLWEILSEGTDTWSPVPDDRFNEHAFHHPSPDDPNGTTNHRGGHFIEANVRSFDTSFFRIAPQQAAVMDPQQRMLLEMSYEALENAGLPREQYGGSNTGVFGALFITDFDRNMLKDTIGKSPYSLLGQEEAMVANRISHSLDLQGPSLTLDTGCSGGMVALHQACSALRNGECETAVVASANLTLSPDHAAEMSSLHFLGSDGRCYPFDSRGSGYGRGEGHVVFVLKRLQDALEGRFPVRAIVRSTAVNQDGYTPNGITHPNRKAQENIIRFAYSRAGLQPYDVNYIEAHGTGTVAGDTEELAAISSVFTGPGRSLPLYVGSIKGNIGHTENTSGLAGILKSILVLDHEEIPPLANFETPKPGLTLDGICLPRTVQPLPRVPGIPLRISVNSFGYGGTNGHAILEEAPKKSAIEPPDDTTPSPLPLLFQLSANCKASLLSLMEKYRSWLGTHPQASLIDLSYTLCERRSAFPWRFSCVAETHDGLAQQLSDGSSSGKIQNVSSSGGSVVYVFTGQGAQWLGMGRELLKTKGPSSIFQKSIRASTEILLQLGATWNLETALLGTGPESDLLNTAELAQPVTTALQSQGVKPDVVVGHSSGEVAAAYAVGYISHQVALTVAFHRGFMAQAAKEMELPAGGMMSLGLGEEEATKRIKALSKGKVVVACMNSPSNVTISGDALALDELSQALDDNGDGVFRRRLFVDTAYHSHHMQAVAENYRARLGTLCHMEPEESTGARPRFVSSVTGAVKSGDFGAQYWIDNLVSPVRFRDAIQTVATDLGFHRTSQRSPNVFFIEVGPHPALAGPVRHSLAEVGGGVVDFSYGSVLQRKMGAVGSALSLVGRLFERGFQVEPAAVSDFVPEFATAKVSTNLPSYAWDHSVEYWKEPRHSSEHRFRRHPYHDLLGMHIPGSVSIEPQWRHSVSVDILPWLADHIIDGLIIFPGSGYICMALEGIRQLQKDRYPTQALEAIVVRDVSFLRALVIPQTGQVELQLRLKPRSPLGLDFNFSITALSDGEWSENCTGSVEGLLVDKLLDHGEEKTQAGQPELSNGQLIEVSQLYEDLRACGNTYGPSFAVIKSYILSADAQQSMAAVMIPNVAATMRAQHQQPHLIHPTTLDAILHTSLPVAQQSLGSGSVMPVHIDEFVISAAHDLPNQPGSELQVNARMLSSRFRTAHVDLSITTASSICPVLAISGVEIRKVGDGPDVSIESRAADEPETCYQVEWEEDQEFLRAEDMGESPSLRQLLGCISFKAPGLRILDIEPGKRAVDFSVLDVIEGYRGSVDLYDKFESVSQPNGDLSNGHTNGGGVCQIEYLKPSLHSPSYDVILITSLEWLEVASSILKPNGILISATPPDEEITPMNSPDLRTQLTFDDTTLNRKIVMMRPVKGPEDNNGSEKIQVICHSEEQHVSPWAKALIDALPSYQIKIQGAPTTLDSKAVENSASGTPTLVIEDQPTAILSDKEYFGPATSLLRQPAHIVWVSSENDVRAHQTTGVIRTAHAENDSLRATTIYTEAEAPMDARFHDLVAFSISKAGEKNREREYRMLKSGTVLIPRLRVSKGYTDAVQADSDEIFDVKNRPIDDLSRPVELCISRKGQKPGDACFAEQETSSANSIAKNEVQIAVDCISVAESYRSSRLGEYVGTIARVGSSVTGFVVGDRVVALGTTIGSSHPRVSQANVVHLPDNVSSVKASALVLSAMTAAYSLRELASLSQGDTILVHGVGTAVGRASVALARLIGMRVAITVADDSEALLMQQREAFSHDDIFIIRPSLSRRSAKDMFGDGLDAIIRATEDSLPVEIPRLLKPGGSIVVINSSTHHALATPLPAELPPNTTVHHCDLRSLLEACPRKIGSLLPQAVSLLSCISLDGLDILVREVSQTQEALKFLDSHAYSMAVLQVKKNSLVPVKVMKRSMWQDEVGSFVISGGLGELGQRLLQLLARYGAKSLITLSRTLLPEDKLQELEAKLKAIHPECRVYCVRCDITSKESVDEATKTIKELGLYPIRGVIQSSTIIRDGTLETMSFEDYRLSFQIKADGSLHLHNAFSSPSLRFFILLSSLVAVVGTSGQANYNAGNVTQDIFSHIHGEDACRVTSLNIGWVPDTHLAEDYEVRKNSVRRAGLHPVSPKALYNFFDHTIAATATTEHTSQVVIGIQSKDAAQSIAVNGNVFSPLFCHVVHSATDPEKPPQGATQTFSQVVATGDFDLIVDFISRTFMVQLARLLYVDVSTIDRFLTSLLVLGVDSLVAIELRNWVQREFDASVQSSEIFTDQSVYTLAEKIATRSRAIANLEFQM</sequence>
<dbReference type="InterPro" id="IPR050091">
    <property type="entry name" value="PKS_NRPS_Biosynth_Enz"/>
</dbReference>
<dbReference type="SMART" id="SM00827">
    <property type="entry name" value="PKS_AT"/>
    <property type="match status" value="1"/>
</dbReference>
<dbReference type="InterPro" id="IPR036736">
    <property type="entry name" value="ACP-like_sf"/>
</dbReference>
<dbReference type="SMART" id="SM00822">
    <property type="entry name" value="PKS_KR"/>
    <property type="match status" value="1"/>
</dbReference>
<dbReference type="CDD" id="cd05195">
    <property type="entry name" value="enoyl_red"/>
    <property type="match status" value="1"/>
</dbReference>
<feature type="domain" description="Ketosynthase family 3 (KS3)" evidence="9">
    <location>
        <begin position="11"/>
        <end position="437"/>
    </location>
</feature>
<dbReference type="InterPro" id="IPR020843">
    <property type="entry name" value="ER"/>
</dbReference>
<dbReference type="InterPro" id="IPR020806">
    <property type="entry name" value="PKS_PP-bd"/>
</dbReference>
<evidence type="ECO:0000256" key="2">
    <source>
        <dbReference type="ARBA" id="ARBA00022553"/>
    </source>
</evidence>
<feature type="domain" description="Carrier" evidence="8">
    <location>
        <begin position="2238"/>
        <end position="2316"/>
    </location>
</feature>
<dbReference type="InterPro" id="IPR049551">
    <property type="entry name" value="PKS_DH_C"/>
</dbReference>
<feature type="compositionally biased region" description="Basic and acidic residues" evidence="7">
    <location>
        <begin position="52"/>
        <end position="62"/>
    </location>
</feature>
<dbReference type="Pfam" id="PF23297">
    <property type="entry name" value="ACP_SdgA_C"/>
    <property type="match status" value="1"/>
</dbReference>
<evidence type="ECO:0000256" key="3">
    <source>
        <dbReference type="ARBA" id="ARBA00022679"/>
    </source>
</evidence>
<keyword evidence="5" id="KW-0511">Multifunctional enzyme</keyword>
<dbReference type="Gene3D" id="3.40.50.720">
    <property type="entry name" value="NAD(P)-binding Rossmann-like Domain"/>
    <property type="match status" value="1"/>
</dbReference>
<dbReference type="Gene3D" id="3.30.70.3290">
    <property type="match status" value="1"/>
</dbReference>
<dbReference type="EMBL" id="CABFNS010000149">
    <property type="protein sequence ID" value="VUC20458.1"/>
    <property type="molecule type" value="Genomic_DNA"/>
</dbReference>
<dbReference type="SUPFAM" id="SSF55048">
    <property type="entry name" value="Probable ACP-binding domain of malonyl-CoA ACP transacylase"/>
    <property type="match status" value="1"/>
</dbReference>
<feature type="region of interest" description="C-terminal hotdog fold" evidence="6">
    <location>
        <begin position="1079"/>
        <end position="1237"/>
    </location>
</feature>
<protein>
    <recommendedName>
        <fullName evidence="13">Carrier domain-containing protein</fullName>
    </recommendedName>
</protein>
<accession>A0ABY6TQR0</accession>
<dbReference type="Pfam" id="PF00698">
    <property type="entry name" value="Acyl_transf_1"/>
    <property type="match status" value="1"/>
</dbReference>
<dbReference type="PANTHER" id="PTHR43775">
    <property type="entry name" value="FATTY ACID SYNTHASE"/>
    <property type="match status" value="1"/>
</dbReference>